<evidence type="ECO:0000313" key="4">
    <source>
        <dbReference type="Proteomes" id="UP000183988"/>
    </source>
</evidence>
<dbReference type="Gene3D" id="2.40.50.140">
    <property type="entry name" value="Nucleic acid-binding proteins"/>
    <property type="match status" value="2"/>
</dbReference>
<dbReference type="Pfam" id="PF13509">
    <property type="entry name" value="S1_2"/>
    <property type="match status" value="1"/>
</dbReference>
<dbReference type="Pfam" id="PF17783">
    <property type="entry name" value="WHD_CvfB"/>
    <property type="match status" value="1"/>
</dbReference>
<dbReference type="PROSITE" id="PS50126">
    <property type="entry name" value="S1"/>
    <property type="match status" value="1"/>
</dbReference>
<dbReference type="InterPro" id="IPR036388">
    <property type="entry name" value="WH-like_DNA-bd_sf"/>
</dbReference>
<dbReference type="Pfam" id="PF21191">
    <property type="entry name" value="CvfB_1st"/>
    <property type="match status" value="1"/>
</dbReference>
<name>A0A1M5JRV1_9BACI</name>
<dbReference type="Gene3D" id="1.10.10.10">
    <property type="entry name" value="Winged helix-like DNA-binding domain superfamily/Winged helix DNA-binding domain"/>
    <property type="match status" value="1"/>
</dbReference>
<feature type="domain" description="S1 motif" evidence="2">
    <location>
        <begin position="154"/>
        <end position="214"/>
    </location>
</feature>
<dbReference type="InterPro" id="IPR048588">
    <property type="entry name" value="CvfB_S1_2nd"/>
</dbReference>
<dbReference type="InterPro" id="IPR003029">
    <property type="entry name" value="S1_domain"/>
</dbReference>
<evidence type="ECO:0000256" key="1">
    <source>
        <dbReference type="PIRNR" id="PIRNR012524"/>
    </source>
</evidence>
<dbReference type="InterPro" id="IPR048587">
    <property type="entry name" value="CvfB_S1_3rd"/>
</dbReference>
<dbReference type="InterPro" id="IPR040764">
    <property type="entry name" value="CvfB_WH"/>
</dbReference>
<dbReference type="PANTHER" id="PTHR37296:SF1">
    <property type="entry name" value="CONSERVED VIRULENCE FACTOR B"/>
    <property type="match status" value="1"/>
</dbReference>
<dbReference type="InterPro" id="IPR012340">
    <property type="entry name" value="NA-bd_OB-fold"/>
</dbReference>
<dbReference type="EMBL" id="FQVW01000033">
    <property type="protein sequence ID" value="SHG43274.1"/>
    <property type="molecule type" value="Genomic_DNA"/>
</dbReference>
<sequence>MNTLPIGTIQTLIVDRTIDTGYVLKYDMQEVLLHHNETETELEVGQEVEVFLYLDKKGNVIATTVLPTVVVDVYDWAEVKEVLPHLGAFVDIGTTKEILISKDDLPLYENVWPKVGDKLFVTLGKDRKGRLLAIPATEGVIAREVELAPDELLNQSFSGRVYLTSREGTAIVSDEWYRGFIHHSERKEEPRLGELVNGRVIEVKPDGTLNVSLRPLKQHGMVDDAQAILNHLEDHDGVIPFNDKSDPDEIRATFNISKAAFKRALGKLMKEGKIEQKEGKTFLR</sequence>
<evidence type="ECO:0000259" key="2">
    <source>
        <dbReference type="PROSITE" id="PS50126"/>
    </source>
</evidence>
<dbReference type="RefSeq" id="WP_072891230.1">
    <property type="nucleotide sequence ID" value="NZ_FQVW01000033.1"/>
</dbReference>
<dbReference type="OrthoDB" id="9801597at2"/>
<dbReference type="Proteomes" id="UP000183988">
    <property type="component" value="Unassembled WGS sequence"/>
</dbReference>
<protein>
    <recommendedName>
        <fullName evidence="2">S1 motif domain-containing protein</fullName>
    </recommendedName>
</protein>
<dbReference type="PIRSF" id="PIRSF012524">
    <property type="entry name" value="YitL_S1"/>
    <property type="match status" value="1"/>
</dbReference>
<dbReference type="AlphaFoldDB" id="A0A1M5JRV1"/>
<dbReference type="PANTHER" id="PTHR37296">
    <property type="entry name" value="CONSERVED VIRULENCE FACTOR B"/>
    <property type="match status" value="1"/>
</dbReference>
<accession>A0A1M5JRV1</accession>
<proteinExistence type="inferred from homology"/>
<gene>
    <name evidence="3" type="ORF">SAMN05216225_10336</name>
</gene>
<evidence type="ECO:0000313" key="3">
    <source>
        <dbReference type="EMBL" id="SHG43274.1"/>
    </source>
</evidence>
<keyword evidence="4" id="KW-1185">Reference proteome</keyword>
<comment type="similarity">
    <text evidence="1">Belongs to the CvfB family.</text>
</comment>
<dbReference type="GO" id="GO:0003676">
    <property type="term" value="F:nucleic acid binding"/>
    <property type="evidence" value="ECO:0007669"/>
    <property type="project" value="InterPro"/>
</dbReference>
<dbReference type="Pfam" id="PF21543">
    <property type="entry name" value="CvfB_2nd"/>
    <property type="match status" value="1"/>
</dbReference>
<reference evidence="3 4" key="1">
    <citation type="submission" date="2016-11" db="EMBL/GenBank/DDBJ databases">
        <authorList>
            <person name="Jaros S."/>
            <person name="Januszkiewicz K."/>
            <person name="Wedrychowicz H."/>
        </authorList>
    </citation>
    <scope>NUCLEOTIDE SEQUENCE [LARGE SCALE GENOMIC DNA]</scope>
    <source>
        <strain evidence="3 4">IBRC-M 10683</strain>
    </source>
</reference>
<organism evidence="3 4">
    <name type="scientific">Ornithinibacillus halophilus</name>
    <dbReference type="NCBI Taxonomy" id="930117"/>
    <lineage>
        <taxon>Bacteria</taxon>
        <taxon>Bacillati</taxon>
        <taxon>Bacillota</taxon>
        <taxon>Bacilli</taxon>
        <taxon>Bacillales</taxon>
        <taxon>Bacillaceae</taxon>
        <taxon>Ornithinibacillus</taxon>
    </lineage>
</organism>
<dbReference type="InterPro" id="IPR014464">
    <property type="entry name" value="CvfB_fam"/>
</dbReference>
<dbReference type="InterPro" id="IPR039566">
    <property type="entry name" value="CvfB_S1_st"/>
</dbReference>